<comment type="caution">
    <text evidence="2">The sequence shown here is derived from an EMBL/GenBank/DDBJ whole genome shotgun (WGS) entry which is preliminary data.</text>
</comment>
<name>A0ABQ5D0V9_9ASTR</name>
<dbReference type="EMBL" id="BQNB010014839">
    <property type="protein sequence ID" value="GJT32985.1"/>
    <property type="molecule type" value="Genomic_DNA"/>
</dbReference>
<evidence type="ECO:0000256" key="1">
    <source>
        <dbReference type="SAM" id="MobiDB-lite"/>
    </source>
</evidence>
<evidence type="ECO:0000313" key="3">
    <source>
        <dbReference type="Proteomes" id="UP001151760"/>
    </source>
</evidence>
<protein>
    <submittedName>
        <fullName evidence="2">Uncharacterized protein</fullName>
    </submittedName>
</protein>
<feature type="region of interest" description="Disordered" evidence="1">
    <location>
        <begin position="103"/>
        <end position="122"/>
    </location>
</feature>
<accession>A0ABQ5D0V9</accession>
<gene>
    <name evidence="2" type="ORF">Tco_0923404</name>
</gene>
<reference evidence="2" key="2">
    <citation type="submission" date="2022-01" db="EMBL/GenBank/DDBJ databases">
        <authorList>
            <person name="Yamashiro T."/>
            <person name="Shiraishi A."/>
            <person name="Satake H."/>
            <person name="Nakayama K."/>
        </authorList>
    </citation>
    <scope>NUCLEOTIDE SEQUENCE</scope>
</reference>
<evidence type="ECO:0000313" key="2">
    <source>
        <dbReference type="EMBL" id="GJT32985.1"/>
    </source>
</evidence>
<sequence>MAAPDLLADILAISHLLPSDHSEFESSEKPSSPDPHETTVARWRARVAARPSLSDSSLPYSSISIPFTEIAATSIIPALSTEFTATPHVLSTTLVHFTPTPVTSTIPSQTSSVGSSRKRRSVEDGIEAAAKAKSEADGEIGSKADVGIDVEDETYIEDYHTNIRTDIGEDAETHAHVGVEAKIEAEAEESDRDTIEIGVDVVHLEPNTLVVFPVSTIVVRLVEHEKAIQEVAEVEKNTLCATVRSLEAIEMRLHGIVRDEREARARIERHLGLVQEELR</sequence>
<proteinExistence type="predicted"/>
<reference evidence="2" key="1">
    <citation type="journal article" date="2022" name="Int. J. Mol. Sci.">
        <title>Draft Genome of Tanacetum Coccineum: Genomic Comparison of Closely Related Tanacetum-Family Plants.</title>
        <authorList>
            <person name="Yamashiro T."/>
            <person name="Shiraishi A."/>
            <person name="Nakayama K."/>
            <person name="Satake H."/>
        </authorList>
    </citation>
    <scope>NUCLEOTIDE SEQUENCE</scope>
</reference>
<organism evidence="2 3">
    <name type="scientific">Tanacetum coccineum</name>
    <dbReference type="NCBI Taxonomy" id="301880"/>
    <lineage>
        <taxon>Eukaryota</taxon>
        <taxon>Viridiplantae</taxon>
        <taxon>Streptophyta</taxon>
        <taxon>Embryophyta</taxon>
        <taxon>Tracheophyta</taxon>
        <taxon>Spermatophyta</taxon>
        <taxon>Magnoliopsida</taxon>
        <taxon>eudicotyledons</taxon>
        <taxon>Gunneridae</taxon>
        <taxon>Pentapetalae</taxon>
        <taxon>asterids</taxon>
        <taxon>campanulids</taxon>
        <taxon>Asterales</taxon>
        <taxon>Asteraceae</taxon>
        <taxon>Asteroideae</taxon>
        <taxon>Anthemideae</taxon>
        <taxon>Anthemidinae</taxon>
        <taxon>Tanacetum</taxon>
    </lineage>
</organism>
<feature type="region of interest" description="Disordered" evidence="1">
    <location>
        <begin position="21"/>
        <end position="41"/>
    </location>
</feature>
<dbReference type="Proteomes" id="UP001151760">
    <property type="component" value="Unassembled WGS sequence"/>
</dbReference>
<keyword evidence="3" id="KW-1185">Reference proteome</keyword>